<proteinExistence type="predicted"/>
<dbReference type="GO" id="GO:0003676">
    <property type="term" value="F:nucleic acid binding"/>
    <property type="evidence" value="ECO:0007669"/>
    <property type="project" value="InterPro"/>
</dbReference>
<dbReference type="InterPro" id="IPR036875">
    <property type="entry name" value="Znf_CCHC_sf"/>
</dbReference>
<keyword evidence="1" id="KW-0862">Zinc</keyword>
<gene>
    <name evidence="4" type="ORF">NQ315_014669</name>
</gene>
<feature type="compositionally biased region" description="Basic residues" evidence="2">
    <location>
        <begin position="250"/>
        <end position="267"/>
    </location>
</feature>
<sequence length="512" mass="58080">MYPSRSDEAAHRGWELSLSPRSERQSVATRDGDRHPLTIGDDQQGMRSDHNESAAGSVDMVQRSGWQKRTSAFRNMTPAAPGPSRMTNEDVISVFNPEDPNQNIESWCRKVDEVRVMFGWSEKTTIFNALSKLEGLAAVWYKGLRSANYTWEEWKQKLERAFPDQRDYHELLEEMMLRKKKHNETFAQYFYEKQALLNGCKIQGRDAVSCIIGGISESHIRAGAKAAKCQNPEELFNYLRCLNEGGKPVHERRAHHNPLSHSTRRKRAPGDRKPDACFLCNKSGHVRRDCPWGKKDRRESRCFRCHQMGHMADACPKRRRRDNEVLPAEAFVDFGSTCNTIREDAAASLSLTTDPKKASVIRGYGGGVVQTKGMVNFELQIDKVFIPTTAIVVPNHVQQTPLLIGHPVSENQDVAVFKDSETLQLFQKLPNAEVASRDTTKVALWPKKTTLTCRMPIARGWPCAEDTRDAEQVMHAELADLLPLKREEITETGEEIDGTDKQVSRLLREEHG</sequence>
<feature type="region of interest" description="Disordered" evidence="2">
    <location>
        <begin position="1"/>
        <end position="59"/>
    </location>
</feature>
<dbReference type="Pfam" id="PF13650">
    <property type="entry name" value="Asp_protease_2"/>
    <property type="match status" value="1"/>
</dbReference>
<keyword evidence="1" id="KW-0479">Metal-binding</keyword>
<dbReference type="Pfam" id="PF00098">
    <property type="entry name" value="zf-CCHC"/>
    <property type="match status" value="2"/>
</dbReference>
<dbReference type="PANTHER" id="PTHR33223">
    <property type="entry name" value="CCHC-TYPE DOMAIN-CONTAINING PROTEIN"/>
    <property type="match status" value="1"/>
</dbReference>
<evidence type="ECO:0000256" key="2">
    <source>
        <dbReference type="SAM" id="MobiDB-lite"/>
    </source>
</evidence>
<dbReference type="PROSITE" id="PS50158">
    <property type="entry name" value="ZF_CCHC"/>
    <property type="match status" value="2"/>
</dbReference>
<feature type="domain" description="CCHC-type" evidence="3">
    <location>
        <begin position="277"/>
        <end position="291"/>
    </location>
</feature>
<dbReference type="Gene3D" id="2.40.70.10">
    <property type="entry name" value="Acid Proteases"/>
    <property type="match status" value="1"/>
</dbReference>
<dbReference type="SUPFAM" id="SSF57756">
    <property type="entry name" value="Retrovirus zinc finger-like domains"/>
    <property type="match status" value="1"/>
</dbReference>
<evidence type="ECO:0000313" key="5">
    <source>
        <dbReference type="Proteomes" id="UP001159042"/>
    </source>
</evidence>
<accession>A0AAV8VR26</accession>
<dbReference type="EMBL" id="JANEYG010000042">
    <property type="protein sequence ID" value="KAJ8916452.1"/>
    <property type="molecule type" value="Genomic_DNA"/>
</dbReference>
<evidence type="ECO:0000259" key="3">
    <source>
        <dbReference type="PROSITE" id="PS50158"/>
    </source>
</evidence>
<comment type="caution">
    <text evidence="4">The sequence shown here is derived from an EMBL/GenBank/DDBJ whole genome shotgun (WGS) entry which is preliminary data.</text>
</comment>
<protein>
    <recommendedName>
        <fullName evidence="3">CCHC-type domain-containing protein</fullName>
    </recommendedName>
</protein>
<keyword evidence="1" id="KW-0863">Zinc-finger</keyword>
<dbReference type="Gene3D" id="4.10.60.10">
    <property type="entry name" value="Zinc finger, CCHC-type"/>
    <property type="match status" value="2"/>
</dbReference>
<dbReference type="CDD" id="cd00303">
    <property type="entry name" value="retropepsin_like"/>
    <property type="match status" value="1"/>
</dbReference>
<dbReference type="InterPro" id="IPR021109">
    <property type="entry name" value="Peptidase_aspartic_dom_sf"/>
</dbReference>
<feature type="region of interest" description="Disordered" evidence="2">
    <location>
        <begin position="249"/>
        <end position="271"/>
    </location>
</feature>
<evidence type="ECO:0000313" key="4">
    <source>
        <dbReference type="EMBL" id="KAJ8916452.1"/>
    </source>
</evidence>
<feature type="compositionally biased region" description="Basic and acidic residues" evidence="2">
    <location>
        <begin position="1"/>
        <end position="14"/>
    </location>
</feature>
<dbReference type="SMART" id="SM00343">
    <property type="entry name" value="ZnF_C2HC"/>
    <property type="match status" value="2"/>
</dbReference>
<dbReference type="PANTHER" id="PTHR33223:SF6">
    <property type="entry name" value="CCHC-TYPE DOMAIN-CONTAINING PROTEIN"/>
    <property type="match status" value="1"/>
</dbReference>
<dbReference type="Proteomes" id="UP001159042">
    <property type="component" value="Unassembled WGS sequence"/>
</dbReference>
<organism evidence="4 5">
    <name type="scientific">Exocentrus adspersus</name>
    <dbReference type="NCBI Taxonomy" id="1586481"/>
    <lineage>
        <taxon>Eukaryota</taxon>
        <taxon>Metazoa</taxon>
        <taxon>Ecdysozoa</taxon>
        <taxon>Arthropoda</taxon>
        <taxon>Hexapoda</taxon>
        <taxon>Insecta</taxon>
        <taxon>Pterygota</taxon>
        <taxon>Neoptera</taxon>
        <taxon>Endopterygota</taxon>
        <taxon>Coleoptera</taxon>
        <taxon>Polyphaga</taxon>
        <taxon>Cucujiformia</taxon>
        <taxon>Chrysomeloidea</taxon>
        <taxon>Cerambycidae</taxon>
        <taxon>Lamiinae</taxon>
        <taxon>Acanthocinini</taxon>
        <taxon>Exocentrus</taxon>
    </lineage>
</organism>
<reference evidence="4 5" key="1">
    <citation type="journal article" date="2023" name="Insect Mol. Biol.">
        <title>Genome sequencing provides insights into the evolution of gene families encoding plant cell wall-degrading enzymes in longhorned beetles.</title>
        <authorList>
            <person name="Shin N.R."/>
            <person name="Okamura Y."/>
            <person name="Kirsch R."/>
            <person name="Pauchet Y."/>
        </authorList>
    </citation>
    <scope>NUCLEOTIDE SEQUENCE [LARGE SCALE GENOMIC DNA]</scope>
    <source>
        <strain evidence="4">EAD_L_NR</strain>
    </source>
</reference>
<name>A0AAV8VR26_9CUCU</name>
<feature type="domain" description="CCHC-type" evidence="3">
    <location>
        <begin position="301"/>
        <end position="317"/>
    </location>
</feature>
<dbReference type="AlphaFoldDB" id="A0AAV8VR26"/>
<evidence type="ECO:0000256" key="1">
    <source>
        <dbReference type="PROSITE-ProRule" id="PRU00047"/>
    </source>
</evidence>
<keyword evidence="5" id="KW-1185">Reference proteome</keyword>
<dbReference type="InterPro" id="IPR001878">
    <property type="entry name" value="Znf_CCHC"/>
</dbReference>
<dbReference type="GO" id="GO:0008270">
    <property type="term" value="F:zinc ion binding"/>
    <property type="evidence" value="ECO:0007669"/>
    <property type="project" value="UniProtKB-KW"/>
</dbReference>